<organism evidence="1 2">
    <name type="scientific">Trametes coccinea (strain BRFM310)</name>
    <name type="common">Pycnoporus coccineus</name>
    <dbReference type="NCBI Taxonomy" id="1353009"/>
    <lineage>
        <taxon>Eukaryota</taxon>
        <taxon>Fungi</taxon>
        <taxon>Dikarya</taxon>
        <taxon>Basidiomycota</taxon>
        <taxon>Agaricomycotina</taxon>
        <taxon>Agaricomycetes</taxon>
        <taxon>Polyporales</taxon>
        <taxon>Polyporaceae</taxon>
        <taxon>Trametes</taxon>
    </lineage>
</organism>
<evidence type="ECO:0000313" key="2">
    <source>
        <dbReference type="Proteomes" id="UP000193067"/>
    </source>
</evidence>
<keyword evidence="2" id="KW-1185">Reference proteome</keyword>
<proteinExistence type="predicted"/>
<protein>
    <submittedName>
        <fullName evidence="1">Uncharacterized protein</fullName>
    </submittedName>
</protein>
<dbReference type="AlphaFoldDB" id="A0A1Y2J3W1"/>
<dbReference type="Proteomes" id="UP000193067">
    <property type="component" value="Unassembled WGS sequence"/>
</dbReference>
<gene>
    <name evidence="1" type="ORF">PYCCODRAFT_617738</name>
</gene>
<sequence length="166" mass="18087">MRSCEQLLCNALRVGLSNRLAQLTIIASTSTGRSPVPSCAAALLQASEQSARYYIYGRHTETAELGRFLGQANQPDKGLFCGLLGIDDANVAANALQRWDVLSVNEGETTVDSPPRPALENFDCTFQTCSPVPQLRNHLQIFNQRVPYEATGRLPHARAASLIFSP</sequence>
<name>A0A1Y2J3W1_TRAC3</name>
<accession>A0A1Y2J3W1</accession>
<evidence type="ECO:0000313" key="1">
    <source>
        <dbReference type="EMBL" id="OSD07484.1"/>
    </source>
</evidence>
<reference evidence="1 2" key="1">
    <citation type="journal article" date="2015" name="Biotechnol. Biofuels">
        <title>Enhanced degradation of softwood versus hardwood by the white-rot fungus Pycnoporus coccineus.</title>
        <authorList>
            <person name="Couturier M."/>
            <person name="Navarro D."/>
            <person name="Chevret D."/>
            <person name="Henrissat B."/>
            <person name="Piumi F."/>
            <person name="Ruiz-Duenas F.J."/>
            <person name="Martinez A.T."/>
            <person name="Grigoriev I.V."/>
            <person name="Riley R."/>
            <person name="Lipzen A."/>
            <person name="Berrin J.G."/>
            <person name="Master E.R."/>
            <person name="Rosso M.N."/>
        </authorList>
    </citation>
    <scope>NUCLEOTIDE SEQUENCE [LARGE SCALE GENOMIC DNA]</scope>
    <source>
        <strain evidence="1 2">BRFM310</strain>
    </source>
</reference>
<dbReference type="EMBL" id="KZ084088">
    <property type="protein sequence ID" value="OSD07484.1"/>
    <property type="molecule type" value="Genomic_DNA"/>
</dbReference>